<evidence type="ECO:0000313" key="3">
    <source>
        <dbReference type="EMBL" id="CAG2069486.1"/>
    </source>
</evidence>
<proteinExistence type="predicted"/>
<name>A0ABN7PRY9_TIMPD</name>
<dbReference type="InterPro" id="IPR051210">
    <property type="entry name" value="Ub_ligase/GEF_domain"/>
</dbReference>
<protein>
    <recommendedName>
        <fullName evidence="5">Regulator of chromosome condensation 1</fullName>
    </recommendedName>
</protein>
<keyword evidence="1" id="KW-0677">Repeat</keyword>
<keyword evidence="4" id="KW-1185">Reference proteome</keyword>
<feature type="repeat" description="RCC1" evidence="2">
    <location>
        <begin position="32"/>
        <end position="67"/>
    </location>
</feature>
<dbReference type="Pfam" id="PF13540">
    <property type="entry name" value="RCC1_2"/>
    <property type="match status" value="1"/>
</dbReference>
<dbReference type="InterPro" id="IPR000408">
    <property type="entry name" value="Reg_chr_condens"/>
</dbReference>
<organism evidence="3 4">
    <name type="scientific">Timema podura</name>
    <name type="common">Walking stick</name>
    <dbReference type="NCBI Taxonomy" id="61482"/>
    <lineage>
        <taxon>Eukaryota</taxon>
        <taxon>Metazoa</taxon>
        <taxon>Ecdysozoa</taxon>
        <taxon>Arthropoda</taxon>
        <taxon>Hexapoda</taxon>
        <taxon>Insecta</taxon>
        <taxon>Pterygota</taxon>
        <taxon>Neoptera</taxon>
        <taxon>Polyneoptera</taxon>
        <taxon>Phasmatodea</taxon>
        <taxon>Timematodea</taxon>
        <taxon>Timematoidea</taxon>
        <taxon>Timematidae</taxon>
        <taxon>Timema</taxon>
    </lineage>
</organism>
<gene>
    <name evidence="3" type="ORF">TPAB3V08_LOCUS16428</name>
</gene>
<sequence length="67" mass="7284">VRRPRKVAALQGKKIICIATGSLHCVACSDQGEVYTWGDNDEGQLGDGTTNAIQRPRLVVALQVSRY</sequence>
<dbReference type="SUPFAM" id="SSF50985">
    <property type="entry name" value="RCC1/BLIP-II"/>
    <property type="match status" value="1"/>
</dbReference>
<dbReference type="Gene3D" id="2.130.10.30">
    <property type="entry name" value="Regulator of chromosome condensation 1/beta-lactamase-inhibitor protein II"/>
    <property type="match status" value="1"/>
</dbReference>
<dbReference type="EMBL" id="CAJPIN010144451">
    <property type="protein sequence ID" value="CAG2069486.1"/>
    <property type="molecule type" value="Genomic_DNA"/>
</dbReference>
<evidence type="ECO:0008006" key="5">
    <source>
        <dbReference type="Google" id="ProtNLM"/>
    </source>
</evidence>
<evidence type="ECO:0000256" key="2">
    <source>
        <dbReference type="PROSITE-ProRule" id="PRU00235"/>
    </source>
</evidence>
<dbReference type="PROSITE" id="PS50012">
    <property type="entry name" value="RCC1_3"/>
    <property type="match status" value="1"/>
</dbReference>
<feature type="non-terminal residue" evidence="3">
    <location>
        <position position="1"/>
    </location>
</feature>
<dbReference type="Proteomes" id="UP001153148">
    <property type="component" value="Unassembled WGS sequence"/>
</dbReference>
<reference evidence="3" key="1">
    <citation type="submission" date="2021-03" db="EMBL/GenBank/DDBJ databases">
        <authorList>
            <person name="Tran Van P."/>
        </authorList>
    </citation>
    <scope>NUCLEOTIDE SEQUENCE</scope>
</reference>
<dbReference type="PANTHER" id="PTHR22870">
    <property type="entry name" value="REGULATOR OF CHROMOSOME CONDENSATION"/>
    <property type="match status" value="1"/>
</dbReference>
<dbReference type="InterPro" id="IPR009091">
    <property type="entry name" value="RCC1/BLIP-II"/>
</dbReference>
<evidence type="ECO:0000313" key="4">
    <source>
        <dbReference type="Proteomes" id="UP001153148"/>
    </source>
</evidence>
<dbReference type="PANTHER" id="PTHR22870:SF398">
    <property type="entry name" value="E3 UBIQUITIN-PROTEIN LIGASE HERC2"/>
    <property type="match status" value="1"/>
</dbReference>
<evidence type="ECO:0000256" key="1">
    <source>
        <dbReference type="ARBA" id="ARBA00022737"/>
    </source>
</evidence>
<comment type="caution">
    <text evidence="3">The sequence shown here is derived from an EMBL/GenBank/DDBJ whole genome shotgun (WGS) entry which is preliminary data.</text>
</comment>
<accession>A0ABN7PRY9</accession>